<sequence>MYSLTSATCFPALNPPLPGMNGQDARHPLGMFKGKGVSLSGTGIATTINANFSASNPVVATQRRHYPTTQALLAEYTNEAILALKEEEHEYERM</sequence>
<organism evidence="1 2">
    <name type="scientific">Spiromyces aspiralis</name>
    <dbReference type="NCBI Taxonomy" id="68401"/>
    <lineage>
        <taxon>Eukaryota</taxon>
        <taxon>Fungi</taxon>
        <taxon>Fungi incertae sedis</taxon>
        <taxon>Zoopagomycota</taxon>
        <taxon>Kickxellomycotina</taxon>
        <taxon>Kickxellomycetes</taxon>
        <taxon>Kickxellales</taxon>
        <taxon>Kickxellaceae</taxon>
        <taxon>Spiromyces</taxon>
    </lineage>
</organism>
<gene>
    <name evidence="1" type="ORF">EV182_008429</name>
</gene>
<dbReference type="Proteomes" id="UP001145114">
    <property type="component" value="Unassembled WGS sequence"/>
</dbReference>
<name>A0ACC1HJV9_9FUNG</name>
<dbReference type="EMBL" id="JAMZIH010004324">
    <property type="protein sequence ID" value="KAJ1676320.1"/>
    <property type="molecule type" value="Genomic_DNA"/>
</dbReference>
<comment type="caution">
    <text evidence="1">The sequence shown here is derived from an EMBL/GenBank/DDBJ whole genome shotgun (WGS) entry which is preliminary data.</text>
</comment>
<feature type="non-terminal residue" evidence="1">
    <location>
        <position position="94"/>
    </location>
</feature>
<protein>
    <submittedName>
        <fullName evidence="1">Uncharacterized protein</fullName>
    </submittedName>
</protein>
<evidence type="ECO:0000313" key="2">
    <source>
        <dbReference type="Proteomes" id="UP001145114"/>
    </source>
</evidence>
<keyword evidence="2" id="KW-1185">Reference proteome</keyword>
<proteinExistence type="predicted"/>
<accession>A0ACC1HJV9</accession>
<evidence type="ECO:0000313" key="1">
    <source>
        <dbReference type="EMBL" id="KAJ1676320.1"/>
    </source>
</evidence>
<reference evidence="1" key="1">
    <citation type="submission" date="2022-06" db="EMBL/GenBank/DDBJ databases">
        <title>Phylogenomic reconstructions and comparative analyses of Kickxellomycotina fungi.</title>
        <authorList>
            <person name="Reynolds N.K."/>
            <person name="Stajich J.E."/>
            <person name="Barry K."/>
            <person name="Grigoriev I.V."/>
            <person name="Crous P."/>
            <person name="Smith M.E."/>
        </authorList>
    </citation>
    <scope>NUCLEOTIDE SEQUENCE</scope>
    <source>
        <strain evidence="1">RSA 2271</strain>
    </source>
</reference>